<dbReference type="AlphaFoldDB" id="A0A1X7VHQ0"/>
<sequence>MLCEAKGSKECRKEINEKARKKLEAQREKEERKLDRERKEERKKVVEEKKRVQEEKKKMIDVKKSLPEDNKQQRKQGNNNVAPTRAWRGAMIVTNIASRGNTAGKGAVNNDSVTNIASRGNTAWREAVKNDSVTNITSRETRADDSVTIIDLRGTRAGRGAVNNDSVINIASRGTRMILILILIYKKLELGEELSMAVAVLPRFCLLPYQSKQYNGMWPPEAKEFKSDIKSLNGEVYLFKRKEIWAVILQSTCGMSDVS</sequence>
<protein>
    <submittedName>
        <fullName evidence="2">Uncharacterized protein</fullName>
    </submittedName>
</protein>
<evidence type="ECO:0000256" key="1">
    <source>
        <dbReference type="SAM" id="MobiDB-lite"/>
    </source>
</evidence>
<feature type="compositionally biased region" description="Basic and acidic residues" evidence="1">
    <location>
        <begin position="1"/>
        <end position="72"/>
    </location>
</feature>
<accession>A0A1X7VHQ0</accession>
<proteinExistence type="predicted"/>
<reference evidence="2" key="1">
    <citation type="submission" date="2017-05" db="UniProtKB">
        <authorList>
            <consortium name="EnsemblMetazoa"/>
        </authorList>
    </citation>
    <scope>IDENTIFICATION</scope>
</reference>
<feature type="region of interest" description="Disordered" evidence="1">
    <location>
        <begin position="1"/>
        <end position="85"/>
    </location>
</feature>
<dbReference type="EnsemblMetazoa" id="Aqu2.1.39556_001">
    <property type="protein sequence ID" value="Aqu2.1.39556_001"/>
    <property type="gene ID" value="Aqu2.1.39556"/>
</dbReference>
<organism evidence="2">
    <name type="scientific">Amphimedon queenslandica</name>
    <name type="common">Sponge</name>
    <dbReference type="NCBI Taxonomy" id="400682"/>
    <lineage>
        <taxon>Eukaryota</taxon>
        <taxon>Metazoa</taxon>
        <taxon>Porifera</taxon>
        <taxon>Demospongiae</taxon>
        <taxon>Heteroscleromorpha</taxon>
        <taxon>Haplosclerida</taxon>
        <taxon>Niphatidae</taxon>
        <taxon>Amphimedon</taxon>
    </lineage>
</organism>
<name>A0A1X7VHQ0_AMPQE</name>
<evidence type="ECO:0000313" key="2">
    <source>
        <dbReference type="EnsemblMetazoa" id="Aqu2.1.39556_001"/>
    </source>
</evidence>
<dbReference type="InParanoid" id="A0A1X7VHQ0"/>